<dbReference type="InParanoid" id="B9SZ84"/>
<proteinExistence type="predicted"/>
<accession>B9SZ84</accession>
<dbReference type="Gene3D" id="3.80.10.10">
    <property type="entry name" value="Ribonuclease Inhibitor"/>
    <property type="match status" value="1"/>
</dbReference>
<dbReference type="SUPFAM" id="SSF52058">
    <property type="entry name" value="L domain-like"/>
    <property type="match status" value="1"/>
</dbReference>
<dbReference type="EMBL" id="EQ974267">
    <property type="protein sequence ID" value="EEF31075.1"/>
    <property type="molecule type" value="Genomic_DNA"/>
</dbReference>
<dbReference type="Proteomes" id="UP000008311">
    <property type="component" value="Unassembled WGS sequence"/>
</dbReference>
<dbReference type="InterPro" id="IPR032675">
    <property type="entry name" value="LRR_dom_sf"/>
</dbReference>
<evidence type="ECO:0000313" key="1">
    <source>
        <dbReference type="EMBL" id="EEF31075.1"/>
    </source>
</evidence>
<evidence type="ECO:0000313" key="2">
    <source>
        <dbReference type="Proteomes" id="UP000008311"/>
    </source>
</evidence>
<organism evidence="1 2">
    <name type="scientific">Ricinus communis</name>
    <name type="common">Castor bean</name>
    <dbReference type="NCBI Taxonomy" id="3988"/>
    <lineage>
        <taxon>Eukaryota</taxon>
        <taxon>Viridiplantae</taxon>
        <taxon>Streptophyta</taxon>
        <taxon>Embryophyta</taxon>
        <taxon>Tracheophyta</taxon>
        <taxon>Spermatophyta</taxon>
        <taxon>Magnoliopsida</taxon>
        <taxon>eudicotyledons</taxon>
        <taxon>Gunneridae</taxon>
        <taxon>Pentapetalae</taxon>
        <taxon>rosids</taxon>
        <taxon>fabids</taxon>
        <taxon>Malpighiales</taxon>
        <taxon>Euphorbiaceae</taxon>
        <taxon>Acalyphoideae</taxon>
        <taxon>Acalypheae</taxon>
        <taxon>Ricinus</taxon>
    </lineage>
</organism>
<reference evidence="2" key="1">
    <citation type="journal article" date="2010" name="Nat. Biotechnol.">
        <title>Draft genome sequence of the oilseed species Ricinus communis.</title>
        <authorList>
            <person name="Chan A.P."/>
            <person name="Crabtree J."/>
            <person name="Zhao Q."/>
            <person name="Lorenzi H."/>
            <person name="Orvis J."/>
            <person name="Puiu D."/>
            <person name="Melake-Berhan A."/>
            <person name="Jones K.M."/>
            <person name="Redman J."/>
            <person name="Chen G."/>
            <person name="Cahoon E.B."/>
            <person name="Gedil M."/>
            <person name="Stanke M."/>
            <person name="Haas B.J."/>
            <person name="Wortman J.R."/>
            <person name="Fraser-Liggett C.M."/>
            <person name="Ravel J."/>
            <person name="Rabinowicz P.D."/>
        </authorList>
    </citation>
    <scope>NUCLEOTIDE SEQUENCE [LARGE SCALE GENOMIC DNA]</scope>
    <source>
        <strain evidence="2">cv. Hale</strain>
    </source>
</reference>
<dbReference type="AlphaFoldDB" id="B9SZ84"/>
<protein>
    <submittedName>
        <fullName evidence="1">Uncharacterized protein</fullName>
    </submittedName>
</protein>
<sequence length="107" mass="12366">MVIRLAQNFTSITRLALHWGDPQLTSLPDSVLQNHTLHEDIKIVSLYGLKSLSNQPYNLPALKYLHLEERKELESMREGLCSLNSLERLHISRCGINSFPPPREWDM</sequence>
<keyword evidence="2" id="KW-1185">Reference proteome</keyword>
<name>B9SZ84_RICCO</name>
<gene>
    <name evidence="1" type="ORF">RCOM_1055500</name>
</gene>